<protein>
    <submittedName>
        <fullName evidence="2">Uncharacterized protein</fullName>
    </submittedName>
</protein>
<feature type="transmembrane region" description="Helical" evidence="1">
    <location>
        <begin position="139"/>
        <end position="158"/>
    </location>
</feature>
<reference evidence="2 3" key="1">
    <citation type="submission" date="2024-10" db="EMBL/GenBank/DDBJ databases">
        <title>The Natural Products Discovery Center: Release of the First 8490 Sequenced Strains for Exploring Actinobacteria Biosynthetic Diversity.</title>
        <authorList>
            <person name="Kalkreuter E."/>
            <person name="Kautsar S.A."/>
            <person name="Yang D."/>
            <person name="Bader C.D."/>
            <person name="Teijaro C.N."/>
            <person name="Fluegel L."/>
            <person name="Davis C.M."/>
            <person name="Simpson J.R."/>
            <person name="Lauterbach L."/>
            <person name="Steele A.D."/>
            <person name="Gui C."/>
            <person name="Meng S."/>
            <person name="Li G."/>
            <person name="Viehrig K."/>
            <person name="Ye F."/>
            <person name="Su P."/>
            <person name="Kiefer A.F."/>
            <person name="Nichols A."/>
            <person name="Cepeda A.J."/>
            <person name="Yan W."/>
            <person name="Fan B."/>
            <person name="Jiang Y."/>
            <person name="Adhikari A."/>
            <person name="Zheng C.-J."/>
            <person name="Schuster L."/>
            <person name="Cowan T.M."/>
            <person name="Smanski M.J."/>
            <person name="Chevrette M.G."/>
            <person name="De Carvalho L.P.S."/>
            <person name="Shen B."/>
        </authorList>
    </citation>
    <scope>NUCLEOTIDE SEQUENCE [LARGE SCALE GENOMIC DNA]</scope>
    <source>
        <strain evidence="2 3">NPDC000087</strain>
    </source>
</reference>
<name>A0ABW6W8U2_9ACTN</name>
<feature type="transmembrane region" description="Helical" evidence="1">
    <location>
        <begin position="164"/>
        <end position="182"/>
    </location>
</feature>
<evidence type="ECO:0000313" key="2">
    <source>
        <dbReference type="EMBL" id="MFF5289124.1"/>
    </source>
</evidence>
<feature type="transmembrane region" description="Helical" evidence="1">
    <location>
        <begin position="275"/>
        <end position="292"/>
    </location>
</feature>
<comment type="caution">
    <text evidence="2">The sequence shown here is derived from an EMBL/GenBank/DDBJ whole genome shotgun (WGS) entry which is preliminary data.</text>
</comment>
<proteinExistence type="predicted"/>
<evidence type="ECO:0000256" key="1">
    <source>
        <dbReference type="SAM" id="Phobius"/>
    </source>
</evidence>
<organism evidence="2 3">
    <name type="scientific">Paractinoplanes globisporus</name>
    <dbReference type="NCBI Taxonomy" id="113565"/>
    <lineage>
        <taxon>Bacteria</taxon>
        <taxon>Bacillati</taxon>
        <taxon>Actinomycetota</taxon>
        <taxon>Actinomycetes</taxon>
        <taxon>Micromonosporales</taxon>
        <taxon>Micromonosporaceae</taxon>
        <taxon>Paractinoplanes</taxon>
    </lineage>
</organism>
<keyword evidence="3" id="KW-1185">Reference proteome</keyword>
<dbReference type="Proteomes" id="UP001602245">
    <property type="component" value="Unassembled WGS sequence"/>
</dbReference>
<accession>A0ABW6W8U2</accession>
<feature type="transmembrane region" description="Helical" evidence="1">
    <location>
        <begin position="111"/>
        <end position="132"/>
    </location>
</feature>
<sequence>MNDDKLASSYGRLLFAYPGKYRRERGRELVDMYLEMAGPRSRPRLSDAVDLLLGGIRQWLRVLRLGGLADALPTAAVFALSTLTALSVYLLVAFELRGGRSTDDPGSFGPFATFFACAYLGWLVTSVVAAVSPGRLARISAGVTLVLVVAGVAVRAVHAPVPDLPAFFPLAFLALGLVALPLPANPSRALRLAPLVVAVVAGVAAKARLPLPSASVDLVNGTTSMWDPPAASYATCCDYRVPATYALHLAAVALIAAAVVHALAQAARGRARGAWTLLIVATPATALTSVWLHDNVEPFRQFAYRITGWNEITVCIVGLLGMAITAVAAPLIISLLAHLTPLIARFVRFAGGGWRTQ</sequence>
<dbReference type="EMBL" id="JBIAZU010000001">
    <property type="protein sequence ID" value="MFF5289124.1"/>
    <property type="molecule type" value="Genomic_DNA"/>
</dbReference>
<feature type="transmembrane region" description="Helical" evidence="1">
    <location>
        <begin position="67"/>
        <end position="91"/>
    </location>
</feature>
<keyword evidence="1" id="KW-1133">Transmembrane helix</keyword>
<feature type="transmembrane region" description="Helical" evidence="1">
    <location>
        <begin position="245"/>
        <end position="263"/>
    </location>
</feature>
<keyword evidence="1" id="KW-0812">Transmembrane</keyword>
<feature type="transmembrane region" description="Helical" evidence="1">
    <location>
        <begin position="312"/>
        <end position="339"/>
    </location>
</feature>
<keyword evidence="1" id="KW-0472">Membrane</keyword>
<dbReference type="RefSeq" id="WP_020509470.1">
    <property type="nucleotide sequence ID" value="NZ_JBIAZU010000001.1"/>
</dbReference>
<gene>
    <name evidence="2" type="ORF">ACFY35_06790</name>
</gene>
<evidence type="ECO:0000313" key="3">
    <source>
        <dbReference type="Proteomes" id="UP001602245"/>
    </source>
</evidence>